<evidence type="ECO:0000313" key="1">
    <source>
        <dbReference type="EMBL" id="KAK0598007.1"/>
    </source>
</evidence>
<reference evidence="1" key="1">
    <citation type="journal article" date="2022" name="Plant J.">
        <title>Strategies of tolerance reflected in two North American maple genomes.</title>
        <authorList>
            <person name="McEvoy S.L."/>
            <person name="Sezen U.U."/>
            <person name="Trouern-Trend A."/>
            <person name="McMahon S.M."/>
            <person name="Schaberg P.G."/>
            <person name="Yang J."/>
            <person name="Wegrzyn J.L."/>
            <person name="Swenson N.G."/>
        </authorList>
    </citation>
    <scope>NUCLEOTIDE SEQUENCE</scope>
    <source>
        <strain evidence="1">NS2018</strain>
    </source>
</reference>
<keyword evidence="2" id="KW-1185">Reference proteome</keyword>
<dbReference type="InterPro" id="IPR009016">
    <property type="entry name" value="Fe_hydrogenase"/>
</dbReference>
<dbReference type="AlphaFoldDB" id="A0AA39SXD9"/>
<comment type="caution">
    <text evidence="1">The sequence shown here is derived from an EMBL/GenBank/DDBJ whole genome shotgun (WGS) entry which is preliminary data.</text>
</comment>
<sequence length="88" mass="10052">MIRSLRLPDLIQLKETHFKGLEESQLDRMFTNVDEGHLYGVSGSSGGYAETVFRYAAETLFGSFWGICGTCSCFDKQLYVFDYSYLIK</sequence>
<reference evidence="1" key="2">
    <citation type="submission" date="2023-06" db="EMBL/GenBank/DDBJ databases">
        <authorList>
            <person name="Swenson N.G."/>
            <person name="Wegrzyn J.L."/>
            <person name="Mcevoy S.L."/>
        </authorList>
    </citation>
    <scope>NUCLEOTIDE SEQUENCE</scope>
    <source>
        <strain evidence="1">NS2018</strain>
        <tissue evidence="1">Leaf</tissue>
    </source>
</reference>
<accession>A0AA39SXD9</accession>
<protein>
    <submittedName>
        <fullName evidence="1">Uncharacterized protein</fullName>
    </submittedName>
</protein>
<organism evidence="1 2">
    <name type="scientific">Acer saccharum</name>
    <name type="common">Sugar maple</name>
    <dbReference type="NCBI Taxonomy" id="4024"/>
    <lineage>
        <taxon>Eukaryota</taxon>
        <taxon>Viridiplantae</taxon>
        <taxon>Streptophyta</taxon>
        <taxon>Embryophyta</taxon>
        <taxon>Tracheophyta</taxon>
        <taxon>Spermatophyta</taxon>
        <taxon>Magnoliopsida</taxon>
        <taxon>eudicotyledons</taxon>
        <taxon>Gunneridae</taxon>
        <taxon>Pentapetalae</taxon>
        <taxon>rosids</taxon>
        <taxon>malvids</taxon>
        <taxon>Sapindales</taxon>
        <taxon>Sapindaceae</taxon>
        <taxon>Hippocastanoideae</taxon>
        <taxon>Acereae</taxon>
        <taxon>Acer</taxon>
    </lineage>
</organism>
<dbReference type="EMBL" id="JAUESC010000004">
    <property type="protein sequence ID" value="KAK0598007.1"/>
    <property type="molecule type" value="Genomic_DNA"/>
</dbReference>
<name>A0AA39SXD9_ACESA</name>
<evidence type="ECO:0000313" key="2">
    <source>
        <dbReference type="Proteomes" id="UP001168877"/>
    </source>
</evidence>
<dbReference type="SUPFAM" id="SSF53920">
    <property type="entry name" value="Fe-only hydrogenase"/>
    <property type="match status" value="1"/>
</dbReference>
<proteinExistence type="predicted"/>
<dbReference type="Proteomes" id="UP001168877">
    <property type="component" value="Unassembled WGS sequence"/>
</dbReference>
<gene>
    <name evidence="1" type="ORF">LWI29_030734</name>
</gene>